<dbReference type="SUPFAM" id="SSF103473">
    <property type="entry name" value="MFS general substrate transporter"/>
    <property type="match status" value="1"/>
</dbReference>
<accession>T1KP29</accession>
<protein>
    <recommendedName>
        <fullName evidence="8">Major facilitator superfamily (MFS) profile domain-containing protein</fullName>
    </recommendedName>
</protein>
<dbReference type="GO" id="GO:0016020">
    <property type="term" value="C:membrane"/>
    <property type="evidence" value="ECO:0007669"/>
    <property type="project" value="UniProtKB-SubCell"/>
</dbReference>
<comment type="subcellular location">
    <subcellularLocation>
        <location evidence="1">Membrane</location>
        <topology evidence="1">Multi-pass membrane protein</topology>
    </subcellularLocation>
</comment>
<evidence type="ECO:0000256" key="2">
    <source>
        <dbReference type="ARBA" id="ARBA00022692"/>
    </source>
</evidence>
<feature type="transmembrane region" description="Helical" evidence="5">
    <location>
        <begin position="206"/>
        <end position="228"/>
    </location>
</feature>
<name>T1KP29_TETUR</name>
<dbReference type="AlphaFoldDB" id="T1KP29"/>
<sequence>MGKMKELFAIAKDSHLEFFNLVFVFGLTIQSTVVTQMIEDKICLNQYGFRLADCADEHSDAKIAVLREASTISSYRSILSGLPAIVTTLFVGPWINNYPNHLKLIIVMPAISSILQVMFLTGNAIFFSLDPKAVLIVDLIPWIFGTIKGCFMALSTYIVLTTPPDKRILKFSMCDVAAFIGAIAGQYTGGAIFAQKPWFKNQVSNYLGVFIVSLIFKISAVIIFIITAPSVYKLNEKQAAKDPNHVNHGLPFKKHKSEEEKKSPVKEFVSKVFSFSAICKLFQTLTKPRESGKRGVLLLLVGIAVARSVEHSFIRSNLYQFAQRAYGWSNYEYSKYSAINDSIPALMQLIGPRISIQLLGMSDISLGILACVSHAGEMIIRGIWLTTEAFFISTVTGCTYTLIDAVTNSLLGKIVERDEIGGTFSLISVISATIALFSDWSLTKVFNATLHSDPGFCFHLFAAVPIVPISVFLWIKYKRSHSIEAKSNEINKDVDVSNK</sequence>
<proteinExistence type="predicted"/>
<feature type="transmembrane region" description="Helical" evidence="5">
    <location>
        <begin position="74"/>
        <end position="92"/>
    </location>
</feature>
<dbReference type="EnsemblMetazoa" id="tetur16g03200.1">
    <property type="protein sequence ID" value="tetur16g03200.1"/>
    <property type="gene ID" value="tetur16g03200"/>
</dbReference>
<keyword evidence="3 5" id="KW-1133">Transmembrane helix</keyword>
<keyword evidence="7" id="KW-1185">Reference proteome</keyword>
<evidence type="ECO:0000256" key="4">
    <source>
        <dbReference type="ARBA" id="ARBA00023136"/>
    </source>
</evidence>
<feature type="transmembrane region" description="Helical" evidence="5">
    <location>
        <begin position="420"/>
        <end position="438"/>
    </location>
</feature>
<dbReference type="EMBL" id="CAEY01000284">
    <property type="status" value="NOT_ANNOTATED_CDS"/>
    <property type="molecule type" value="Genomic_DNA"/>
</dbReference>
<feature type="transmembrane region" description="Helical" evidence="5">
    <location>
        <begin position="172"/>
        <end position="194"/>
    </location>
</feature>
<dbReference type="OrthoDB" id="6501913at2759"/>
<evidence type="ECO:0000256" key="5">
    <source>
        <dbReference type="SAM" id="Phobius"/>
    </source>
</evidence>
<evidence type="ECO:0008006" key="8">
    <source>
        <dbReference type="Google" id="ProtNLM"/>
    </source>
</evidence>
<feature type="transmembrane region" description="Helical" evidence="5">
    <location>
        <begin position="458"/>
        <end position="477"/>
    </location>
</feature>
<dbReference type="GO" id="GO:0022857">
    <property type="term" value="F:transmembrane transporter activity"/>
    <property type="evidence" value="ECO:0007669"/>
    <property type="project" value="TreeGrafter"/>
</dbReference>
<dbReference type="HOGENOM" id="CLU_028365_0_0_1"/>
<evidence type="ECO:0000313" key="7">
    <source>
        <dbReference type="Proteomes" id="UP000015104"/>
    </source>
</evidence>
<dbReference type="Proteomes" id="UP000015104">
    <property type="component" value="Unassembled WGS sequence"/>
</dbReference>
<keyword evidence="2 5" id="KW-0812">Transmembrane</keyword>
<reference evidence="6" key="2">
    <citation type="submission" date="2015-06" db="UniProtKB">
        <authorList>
            <consortium name="EnsemblMetazoa"/>
        </authorList>
    </citation>
    <scope>IDENTIFICATION</scope>
</reference>
<gene>
    <name evidence="6" type="primary">107366023</name>
</gene>
<keyword evidence="4 5" id="KW-0472">Membrane</keyword>
<feature type="transmembrane region" description="Helical" evidence="5">
    <location>
        <begin position="139"/>
        <end position="160"/>
    </location>
</feature>
<organism evidence="6 7">
    <name type="scientific">Tetranychus urticae</name>
    <name type="common">Two-spotted spider mite</name>
    <dbReference type="NCBI Taxonomy" id="32264"/>
    <lineage>
        <taxon>Eukaryota</taxon>
        <taxon>Metazoa</taxon>
        <taxon>Ecdysozoa</taxon>
        <taxon>Arthropoda</taxon>
        <taxon>Chelicerata</taxon>
        <taxon>Arachnida</taxon>
        <taxon>Acari</taxon>
        <taxon>Acariformes</taxon>
        <taxon>Trombidiformes</taxon>
        <taxon>Prostigmata</taxon>
        <taxon>Eleutherengona</taxon>
        <taxon>Raphignathae</taxon>
        <taxon>Tetranychoidea</taxon>
        <taxon>Tetranychidae</taxon>
        <taxon>Tetranychus</taxon>
    </lineage>
</organism>
<dbReference type="eggNOG" id="KOG2816">
    <property type="taxonomic scope" value="Eukaryota"/>
</dbReference>
<dbReference type="KEGG" id="tut:107366023"/>
<dbReference type="InterPro" id="IPR036259">
    <property type="entry name" value="MFS_trans_sf"/>
</dbReference>
<evidence type="ECO:0000256" key="3">
    <source>
        <dbReference type="ARBA" id="ARBA00022989"/>
    </source>
</evidence>
<feature type="transmembrane region" description="Helical" evidence="5">
    <location>
        <begin position="104"/>
        <end position="127"/>
    </location>
</feature>
<dbReference type="OMA" id="AVWHIRL"/>
<reference evidence="7" key="1">
    <citation type="submission" date="2011-08" db="EMBL/GenBank/DDBJ databases">
        <authorList>
            <person name="Rombauts S."/>
        </authorList>
    </citation>
    <scope>NUCLEOTIDE SEQUENCE</scope>
    <source>
        <strain evidence="7">London</strain>
    </source>
</reference>
<dbReference type="PANTHER" id="PTHR23507:SF1">
    <property type="entry name" value="FI18259P1-RELATED"/>
    <property type="match status" value="1"/>
</dbReference>
<evidence type="ECO:0000313" key="6">
    <source>
        <dbReference type="EnsemblMetazoa" id="tetur16g03200.1"/>
    </source>
</evidence>
<dbReference type="Gene3D" id="1.20.1250.20">
    <property type="entry name" value="MFS general substrate transporter like domains"/>
    <property type="match status" value="1"/>
</dbReference>
<dbReference type="PANTHER" id="PTHR23507">
    <property type="entry name" value="ZGC:174356"/>
    <property type="match status" value="1"/>
</dbReference>
<evidence type="ECO:0000256" key="1">
    <source>
        <dbReference type="ARBA" id="ARBA00004141"/>
    </source>
</evidence>